<dbReference type="Gramene" id="ORUFI03G00700.1">
    <property type="protein sequence ID" value="ORUFI03G00700.1"/>
    <property type="gene ID" value="ORUFI03G00700"/>
</dbReference>
<accession>A0A0E0NNN5</accession>
<name>A0A0E0NNN5_ORYRU</name>
<dbReference type="OMA" id="ANMALAW"/>
<dbReference type="Proteomes" id="UP000008022">
    <property type="component" value="Unassembled WGS sequence"/>
</dbReference>
<evidence type="ECO:0000313" key="3">
    <source>
        <dbReference type="EnsemblPlants" id="ORUFI03G00700.1"/>
    </source>
</evidence>
<sequence>MVKVKPTPTPTPTSAAAKSAVAGGGEVSTETPRRSARLQQAAKKKRSRDASLPPAPAPARHRQAGKVLCAPEISVKKTVEGTINDAEIESIVLKLWNFTEEERVPYYNRLNKKRANMALAWYNENNPEDCYEFTSVLLHDVCNFCDGGVCHVHINFKARNVTTNSEELFFAELALINNVFDQYSGYTTTACCIIDGNCLGGLRNVLLNGCFLREERYDEKNCYACDEKIKHPTGSTYKGGHYAEDYLVQGIL</sequence>
<proteinExistence type="predicted"/>
<dbReference type="EnsemblPlants" id="ORUFI03G00700.1">
    <property type="protein sequence ID" value="ORUFI03G00700.1"/>
    <property type="gene ID" value="ORUFI03G00700"/>
</dbReference>
<dbReference type="Pfam" id="PF12274">
    <property type="entry name" value="DUF3615"/>
    <property type="match status" value="1"/>
</dbReference>
<dbReference type="PANTHER" id="PTHR34710">
    <property type="entry name" value="OS03G0834100 PROTEIN"/>
    <property type="match status" value="1"/>
</dbReference>
<reference evidence="3" key="2">
    <citation type="submission" date="2015-06" db="UniProtKB">
        <authorList>
            <consortium name="EnsemblPlants"/>
        </authorList>
    </citation>
    <scope>IDENTIFICATION</scope>
</reference>
<feature type="domain" description="DUF3615" evidence="2">
    <location>
        <begin position="115"/>
        <end position="232"/>
    </location>
</feature>
<evidence type="ECO:0000256" key="1">
    <source>
        <dbReference type="SAM" id="MobiDB-lite"/>
    </source>
</evidence>
<evidence type="ECO:0000259" key="2">
    <source>
        <dbReference type="Pfam" id="PF12274"/>
    </source>
</evidence>
<feature type="region of interest" description="Disordered" evidence="1">
    <location>
        <begin position="1"/>
        <end position="63"/>
    </location>
</feature>
<organism evidence="3 4">
    <name type="scientific">Oryza rufipogon</name>
    <name type="common">Brownbeard rice</name>
    <name type="synonym">Asian wild rice</name>
    <dbReference type="NCBI Taxonomy" id="4529"/>
    <lineage>
        <taxon>Eukaryota</taxon>
        <taxon>Viridiplantae</taxon>
        <taxon>Streptophyta</taxon>
        <taxon>Embryophyta</taxon>
        <taxon>Tracheophyta</taxon>
        <taxon>Spermatophyta</taxon>
        <taxon>Magnoliopsida</taxon>
        <taxon>Liliopsida</taxon>
        <taxon>Poales</taxon>
        <taxon>Poaceae</taxon>
        <taxon>BOP clade</taxon>
        <taxon>Oryzoideae</taxon>
        <taxon>Oryzeae</taxon>
        <taxon>Oryzinae</taxon>
        <taxon>Oryza</taxon>
    </lineage>
</organism>
<protein>
    <recommendedName>
        <fullName evidence="2">DUF3615 domain-containing protein</fullName>
    </recommendedName>
</protein>
<keyword evidence="4" id="KW-1185">Reference proteome</keyword>
<feature type="compositionally biased region" description="Low complexity" evidence="1">
    <location>
        <begin position="1"/>
        <end position="21"/>
    </location>
</feature>
<dbReference type="eggNOG" id="ENOG502R2I2">
    <property type="taxonomic scope" value="Eukaryota"/>
</dbReference>
<dbReference type="HOGENOM" id="CLU_097710_0_0_1"/>
<dbReference type="AlphaFoldDB" id="A0A0E0NNN5"/>
<dbReference type="InterPro" id="IPR022059">
    <property type="entry name" value="DUF3615"/>
</dbReference>
<evidence type="ECO:0000313" key="4">
    <source>
        <dbReference type="Proteomes" id="UP000008022"/>
    </source>
</evidence>
<reference evidence="4" key="1">
    <citation type="submission" date="2013-06" db="EMBL/GenBank/DDBJ databases">
        <authorList>
            <person name="Zhao Q."/>
        </authorList>
    </citation>
    <scope>NUCLEOTIDE SEQUENCE</scope>
    <source>
        <strain evidence="4">cv. W1943</strain>
    </source>
</reference>
<dbReference type="PANTHER" id="PTHR34710:SF12">
    <property type="entry name" value="DIRIGENT PROTEIN"/>
    <property type="match status" value="1"/>
</dbReference>